<dbReference type="InParanoid" id="A0A165J7H7"/>
<organism evidence="2 3">
    <name type="scientific">Xylona heveae (strain CBS 132557 / TC161)</name>
    <dbReference type="NCBI Taxonomy" id="1328760"/>
    <lineage>
        <taxon>Eukaryota</taxon>
        <taxon>Fungi</taxon>
        <taxon>Dikarya</taxon>
        <taxon>Ascomycota</taxon>
        <taxon>Pezizomycotina</taxon>
        <taxon>Xylonomycetes</taxon>
        <taxon>Xylonales</taxon>
        <taxon>Xylonaceae</taxon>
        <taxon>Xylona</taxon>
    </lineage>
</organism>
<accession>A0A165J7H7</accession>
<feature type="region of interest" description="Disordered" evidence="1">
    <location>
        <begin position="133"/>
        <end position="173"/>
    </location>
</feature>
<dbReference type="Proteomes" id="UP000076632">
    <property type="component" value="Unassembled WGS sequence"/>
</dbReference>
<gene>
    <name evidence="2" type="ORF">L228DRAFT_266286</name>
</gene>
<evidence type="ECO:0000313" key="3">
    <source>
        <dbReference type="Proteomes" id="UP000076632"/>
    </source>
</evidence>
<dbReference type="RefSeq" id="XP_018191403.1">
    <property type="nucleotide sequence ID" value="XM_018334837.1"/>
</dbReference>
<name>A0A165J7H7_XYLHT</name>
<feature type="compositionally biased region" description="Acidic residues" evidence="1">
    <location>
        <begin position="152"/>
        <end position="173"/>
    </location>
</feature>
<proteinExistence type="predicted"/>
<protein>
    <submittedName>
        <fullName evidence="2">Uncharacterized protein</fullName>
    </submittedName>
</protein>
<evidence type="ECO:0000313" key="2">
    <source>
        <dbReference type="EMBL" id="KZF25848.1"/>
    </source>
</evidence>
<evidence type="ECO:0000256" key="1">
    <source>
        <dbReference type="SAM" id="MobiDB-lite"/>
    </source>
</evidence>
<dbReference type="AlphaFoldDB" id="A0A165J7H7"/>
<keyword evidence="3" id="KW-1185">Reference proteome</keyword>
<sequence>MTATSGTHHHHFILKLGDTFKKWELFFLAPLSMLKPLEPVLVGLDSPSTMSLETPATQEWGGREDWTMTNTTKQKELNKLQYNTKASQIKVEEVMRKQLGELPTSLHVALELWIAIVSCNIFKNYTWKLEKQKPLAELSTTGDNKKGVSDKETEDNEDDKEDDEEDDKEEDED</sequence>
<reference evidence="2 3" key="1">
    <citation type="journal article" date="2016" name="Fungal Biol.">
        <title>The genome of Xylona heveae provides a window into fungal endophytism.</title>
        <authorList>
            <person name="Gazis R."/>
            <person name="Kuo A."/>
            <person name="Riley R."/>
            <person name="LaButti K."/>
            <person name="Lipzen A."/>
            <person name="Lin J."/>
            <person name="Amirebrahimi M."/>
            <person name="Hesse C.N."/>
            <person name="Spatafora J.W."/>
            <person name="Henrissat B."/>
            <person name="Hainaut M."/>
            <person name="Grigoriev I.V."/>
            <person name="Hibbett D.S."/>
        </authorList>
    </citation>
    <scope>NUCLEOTIDE SEQUENCE [LARGE SCALE GENOMIC DNA]</scope>
    <source>
        <strain evidence="2 3">TC161</strain>
    </source>
</reference>
<dbReference type="EMBL" id="KV407455">
    <property type="protein sequence ID" value="KZF25848.1"/>
    <property type="molecule type" value="Genomic_DNA"/>
</dbReference>
<dbReference type="GeneID" id="28899974"/>